<dbReference type="GO" id="GO:0003690">
    <property type="term" value="F:double-stranded DNA binding"/>
    <property type="evidence" value="ECO:0007669"/>
    <property type="project" value="InterPro"/>
</dbReference>
<reference evidence="2" key="1">
    <citation type="submission" date="2016-11" db="EMBL/GenBank/DDBJ databases">
        <authorList>
            <person name="Varghese N."/>
            <person name="Submissions S."/>
        </authorList>
    </citation>
    <scope>NUCLEOTIDE SEQUENCE [LARGE SCALE GENOMIC DNA]</scope>
    <source>
        <strain evidence="2">DSM 15285</strain>
    </source>
</reference>
<protein>
    <submittedName>
        <fullName evidence="1">Bacteriophage Mu Gam like protein</fullName>
    </submittedName>
</protein>
<proteinExistence type="predicted"/>
<dbReference type="AlphaFoldDB" id="A0A1M5PX30"/>
<evidence type="ECO:0000313" key="2">
    <source>
        <dbReference type="Proteomes" id="UP000242520"/>
    </source>
</evidence>
<keyword evidence="2" id="KW-1185">Reference proteome</keyword>
<dbReference type="InterPro" id="IPR009951">
    <property type="entry name" value="Host-nuc_inhib_Gam"/>
</dbReference>
<evidence type="ECO:0000313" key="1">
    <source>
        <dbReference type="EMBL" id="SHH06202.1"/>
    </source>
</evidence>
<accession>A0A1M5PX30</accession>
<dbReference type="Pfam" id="PF07352">
    <property type="entry name" value="Phage_Mu_Gam"/>
    <property type="match status" value="1"/>
</dbReference>
<organism evidence="1 2">
    <name type="scientific">Tepidibacter thalassicus DSM 15285</name>
    <dbReference type="NCBI Taxonomy" id="1123350"/>
    <lineage>
        <taxon>Bacteria</taxon>
        <taxon>Bacillati</taxon>
        <taxon>Bacillota</taxon>
        <taxon>Clostridia</taxon>
        <taxon>Peptostreptococcales</taxon>
        <taxon>Peptostreptococcaceae</taxon>
        <taxon>Tepidibacter</taxon>
    </lineage>
</organism>
<sequence length="116" mass="13478">MENETSFFEAKLREYVKTVKMKETKTQKSYSLPSGKLILKKDKEDFKVDKEKVLENIKKLEGYKEYIKTKEDLAWGELKKNLTIADGKIINKVTGEVLEIEGLDVEVKPGKFEVKF</sequence>
<dbReference type="Proteomes" id="UP000242520">
    <property type="component" value="Unassembled WGS sequence"/>
</dbReference>
<dbReference type="GO" id="GO:0042262">
    <property type="term" value="P:DNA protection"/>
    <property type="evidence" value="ECO:0007669"/>
    <property type="project" value="InterPro"/>
</dbReference>
<dbReference type="STRING" id="1123350.SAMN02744040_00647"/>
<gene>
    <name evidence="1" type="ORF">SAMN02744040_00647</name>
</gene>
<dbReference type="EMBL" id="FQXH01000007">
    <property type="protein sequence ID" value="SHH06202.1"/>
    <property type="molecule type" value="Genomic_DNA"/>
</dbReference>
<name>A0A1M5PX30_9FIRM</name>
<dbReference type="SUPFAM" id="SSF161266">
    <property type="entry name" value="Gam-like"/>
    <property type="match status" value="1"/>
</dbReference>